<sequence>MIRRVQGNIGALSQVKRVALERKLHEDIVLFWLLEETHLASAECAALKISGYQHVGQAKTPHGGVVSILVREGRGVEVGILGKEVPERSTVTLGLSTNVNLMITSAYFPRKACASSTSLKQSATASGPPAVRADVNSNHTLWDPLRPSDAKGECMVE</sequence>
<dbReference type="InterPro" id="IPR036691">
    <property type="entry name" value="Endo/exonu/phosph_ase_sf"/>
</dbReference>
<feature type="region of interest" description="Disordered" evidence="1">
    <location>
        <begin position="120"/>
        <end position="157"/>
    </location>
</feature>
<protein>
    <submittedName>
        <fullName evidence="2">WGS project CAEQ00000000 data, annotated contig 1907</fullName>
    </submittedName>
</protein>
<evidence type="ECO:0000313" key="3">
    <source>
        <dbReference type="Proteomes" id="UP000000702"/>
    </source>
</evidence>
<evidence type="ECO:0000313" key="2">
    <source>
        <dbReference type="EMBL" id="CCD14023.1"/>
    </source>
</evidence>
<dbReference type="EMBL" id="CAEQ01001360">
    <property type="protein sequence ID" value="CCD14023.1"/>
    <property type="molecule type" value="Genomic_DNA"/>
</dbReference>
<organism evidence="2 3">
    <name type="scientific">Trypanosoma congolense (strain IL3000)</name>
    <dbReference type="NCBI Taxonomy" id="1068625"/>
    <lineage>
        <taxon>Eukaryota</taxon>
        <taxon>Discoba</taxon>
        <taxon>Euglenozoa</taxon>
        <taxon>Kinetoplastea</taxon>
        <taxon>Metakinetoplastina</taxon>
        <taxon>Trypanosomatida</taxon>
        <taxon>Trypanosomatidae</taxon>
        <taxon>Trypanosoma</taxon>
        <taxon>Nannomonas</taxon>
    </lineage>
</organism>
<dbReference type="Proteomes" id="UP000000702">
    <property type="component" value="Unassembled WGS sequence"/>
</dbReference>
<dbReference type="AlphaFoldDB" id="F9W9W8"/>
<dbReference type="VEuPathDB" id="TriTrypDB:TcIL3000_0_47030"/>
<name>F9W9W8_TRYCI</name>
<keyword evidence="3" id="KW-1185">Reference proteome</keyword>
<feature type="compositionally biased region" description="Basic and acidic residues" evidence="1">
    <location>
        <begin position="146"/>
        <end position="157"/>
    </location>
</feature>
<gene>
    <name evidence="2" type="ORF">TCIL3000_0_47030</name>
</gene>
<evidence type="ECO:0000256" key="1">
    <source>
        <dbReference type="SAM" id="MobiDB-lite"/>
    </source>
</evidence>
<accession>F9W9W8</accession>
<proteinExistence type="predicted"/>
<comment type="caution">
    <text evidence="2">The sequence shown here is derived from an EMBL/GenBank/DDBJ whole genome shotgun (WGS) entry which is preliminary data.</text>
</comment>
<reference evidence="2 3" key="2">
    <citation type="journal article" date="2012" name="Proc. Natl. Acad. Sci. U.S.A.">
        <title>Antigenic diversity is generated by distinct evolutionary mechanisms in African trypanosome species.</title>
        <authorList>
            <person name="Jackson A.P."/>
            <person name="Berry A."/>
            <person name="Aslett M."/>
            <person name="Allison H.C."/>
            <person name="Burton P."/>
            <person name="Vavrova-Anderson J."/>
            <person name="Brown R."/>
            <person name="Browne H."/>
            <person name="Corton N."/>
            <person name="Hauser H."/>
            <person name="Gamble J."/>
            <person name="Gilderthorp R."/>
            <person name="Marcello L."/>
            <person name="McQuillan J."/>
            <person name="Otto T.D."/>
            <person name="Quail M.A."/>
            <person name="Sanders M.J."/>
            <person name="van Tonder A."/>
            <person name="Ginger M.L."/>
            <person name="Field M.C."/>
            <person name="Barry J.D."/>
            <person name="Hertz-Fowler C."/>
            <person name="Berriman M."/>
        </authorList>
    </citation>
    <scope>NUCLEOTIDE SEQUENCE [LARGE SCALE GENOMIC DNA]</scope>
    <source>
        <strain evidence="2 3">IL3000</strain>
    </source>
</reference>
<dbReference type="Gene3D" id="3.60.10.10">
    <property type="entry name" value="Endonuclease/exonuclease/phosphatase"/>
    <property type="match status" value="1"/>
</dbReference>
<reference evidence="3" key="1">
    <citation type="submission" date="2011-07" db="EMBL/GenBank/DDBJ databases">
        <title>Divergent evolution of antigenic variation in African trypanosomes.</title>
        <authorList>
            <person name="Jackson A.P."/>
            <person name="Berry A."/>
            <person name="Allison H.C."/>
            <person name="Burton P."/>
            <person name="Anderson J."/>
            <person name="Aslett M."/>
            <person name="Brown R."/>
            <person name="Corton N."/>
            <person name="Harris D."/>
            <person name="Hauser H."/>
            <person name="Gamble J."/>
            <person name="Gilderthorp R."/>
            <person name="McQuillan J."/>
            <person name="Quail M.A."/>
            <person name="Sanders M."/>
            <person name="Van Tonder A."/>
            <person name="Ginger M.L."/>
            <person name="Donelson J.E."/>
            <person name="Field M.C."/>
            <person name="Barry J.D."/>
            <person name="Berriman M."/>
            <person name="Hertz-Fowler C."/>
        </authorList>
    </citation>
    <scope>NUCLEOTIDE SEQUENCE [LARGE SCALE GENOMIC DNA]</scope>
    <source>
        <strain evidence="3">IL3000</strain>
    </source>
</reference>